<accession>A0A4U8UMW5</accession>
<evidence type="ECO:0000256" key="1">
    <source>
        <dbReference type="SAM" id="Coils"/>
    </source>
</evidence>
<reference evidence="2 3" key="2">
    <citation type="journal article" date="2019" name="G3 (Bethesda)">
        <title>Hybrid Assembly of the Genome of the Entomopathogenic Nematode Steinernema carpocapsae Identifies the X-Chromosome.</title>
        <authorList>
            <person name="Serra L."/>
            <person name="Macchietto M."/>
            <person name="Macias-Munoz A."/>
            <person name="McGill C.J."/>
            <person name="Rodriguez I.M."/>
            <person name="Rodriguez B."/>
            <person name="Murad R."/>
            <person name="Mortazavi A."/>
        </authorList>
    </citation>
    <scope>NUCLEOTIDE SEQUENCE [LARGE SCALE GENOMIC DNA]</scope>
    <source>
        <strain evidence="2 3">ALL</strain>
    </source>
</reference>
<gene>
    <name evidence="2" type="ORF">L596_001170</name>
</gene>
<name>A0A4U8UMW5_STECR</name>
<proteinExistence type="predicted"/>
<comment type="caution">
    <text evidence="2">The sequence shown here is derived from an EMBL/GenBank/DDBJ whole genome shotgun (WGS) entry which is preliminary data.</text>
</comment>
<organism evidence="2 3">
    <name type="scientific">Steinernema carpocapsae</name>
    <name type="common">Entomopathogenic nematode</name>
    <dbReference type="NCBI Taxonomy" id="34508"/>
    <lineage>
        <taxon>Eukaryota</taxon>
        <taxon>Metazoa</taxon>
        <taxon>Ecdysozoa</taxon>
        <taxon>Nematoda</taxon>
        <taxon>Chromadorea</taxon>
        <taxon>Rhabditida</taxon>
        <taxon>Tylenchina</taxon>
        <taxon>Panagrolaimomorpha</taxon>
        <taxon>Strongyloidoidea</taxon>
        <taxon>Steinernematidae</taxon>
        <taxon>Steinernema</taxon>
    </lineage>
</organism>
<evidence type="ECO:0000313" key="2">
    <source>
        <dbReference type="EMBL" id="TMS33427.1"/>
    </source>
</evidence>
<keyword evidence="1" id="KW-0175">Coiled coil</keyword>
<feature type="coiled-coil region" evidence="1">
    <location>
        <begin position="120"/>
        <end position="154"/>
    </location>
</feature>
<protein>
    <submittedName>
        <fullName evidence="2">Uncharacterized protein</fullName>
    </submittedName>
</protein>
<sequence>MGASSGSVTSGFGEYEGVFKRCERINVTYFSLPMSVDQELDFRQHQVLANLIRTSKFSLGSCDRDVQSQHNHKIQTEYAKIRELLNILRGIRMQVVAALEADRIQDLPTEEDISVCGLVYDALGKAVAEVIRQRRELKEAVVEARVKLQDVVSEFGKGLDE</sequence>
<evidence type="ECO:0000313" key="3">
    <source>
        <dbReference type="Proteomes" id="UP000298663"/>
    </source>
</evidence>
<dbReference type="Proteomes" id="UP000298663">
    <property type="component" value="Chromosome X"/>
</dbReference>
<reference evidence="2 3" key="1">
    <citation type="journal article" date="2015" name="Genome Biol.">
        <title>Comparative genomics of Steinernema reveals deeply conserved gene regulatory networks.</title>
        <authorList>
            <person name="Dillman A.R."/>
            <person name="Macchietto M."/>
            <person name="Porter C.F."/>
            <person name="Rogers A."/>
            <person name="Williams B."/>
            <person name="Antoshechkin I."/>
            <person name="Lee M.M."/>
            <person name="Goodwin Z."/>
            <person name="Lu X."/>
            <person name="Lewis E.E."/>
            <person name="Goodrich-Blair H."/>
            <person name="Stock S.P."/>
            <person name="Adams B.J."/>
            <person name="Sternberg P.W."/>
            <person name="Mortazavi A."/>
        </authorList>
    </citation>
    <scope>NUCLEOTIDE SEQUENCE [LARGE SCALE GENOMIC DNA]</scope>
    <source>
        <strain evidence="2 3">ALL</strain>
    </source>
</reference>
<dbReference type="EMBL" id="CM016762">
    <property type="protein sequence ID" value="TMS33427.1"/>
    <property type="molecule type" value="Genomic_DNA"/>
</dbReference>
<keyword evidence="3" id="KW-1185">Reference proteome</keyword>
<dbReference type="EMBL" id="AZBU02000001">
    <property type="protein sequence ID" value="TMS33427.1"/>
    <property type="molecule type" value="Genomic_DNA"/>
</dbReference>
<dbReference type="AlphaFoldDB" id="A0A4U8UMW5"/>